<gene>
    <name evidence="2" type="ordered locus">CC_3681</name>
</gene>
<sequence length="164" mass="18059">MSGAPSQQRRANMSLNPIHAARVRIAETWTPAQLDQLDALVAVCALVARADGWVTPDERERMLERMRSLAALAVFGIDDALEAFEALERRFEQDPEGAQFEAEIAIRRLRGRDDAARAVVNAACVVAASDGGFDAEERDVLLRICSLLSLSPVQFDLVAERGRR</sequence>
<proteinExistence type="predicted"/>
<accession>Q9A285</accession>
<dbReference type="EnsemblBacteria" id="AAK25643">
    <property type="protein sequence ID" value="AAK25643"/>
    <property type="gene ID" value="CC_3681"/>
</dbReference>
<evidence type="ECO:0000313" key="2">
    <source>
        <dbReference type="EMBL" id="AAK25643.1"/>
    </source>
</evidence>
<dbReference type="EMBL" id="AE005673">
    <property type="protein sequence ID" value="AAK25643.1"/>
    <property type="molecule type" value="Genomic_DNA"/>
</dbReference>
<dbReference type="AlphaFoldDB" id="Q9A285"/>
<dbReference type="BioCyc" id="CAULO:CC3681-MONOMER"/>
<dbReference type="Proteomes" id="UP000001816">
    <property type="component" value="Chromosome"/>
</dbReference>
<dbReference type="Pfam" id="PF05099">
    <property type="entry name" value="TerB"/>
    <property type="match status" value="1"/>
</dbReference>
<dbReference type="SUPFAM" id="SSF158682">
    <property type="entry name" value="TerB-like"/>
    <property type="match status" value="1"/>
</dbReference>
<dbReference type="PATRIC" id="fig|190650.5.peg.3681"/>
<dbReference type="KEGG" id="ccr:CC_3681"/>
<dbReference type="InterPro" id="IPR007791">
    <property type="entry name" value="DjlA_N"/>
</dbReference>
<dbReference type="PIR" id="G87705">
    <property type="entry name" value="G87705"/>
</dbReference>
<protein>
    <recommendedName>
        <fullName evidence="1">Co-chaperone DjlA N-terminal domain-containing protein</fullName>
    </recommendedName>
</protein>
<dbReference type="HOGENOM" id="CLU_137239_0_0_5"/>
<name>Q9A285_CAUVC</name>
<dbReference type="eggNOG" id="COG3793">
    <property type="taxonomic scope" value="Bacteria"/>
</dbReference>
<dbReference type="InterPro" id="IPR029024">
    <property type="entry name" value="TerB-like"/>
</dbReference>
<dbReference type="STRING" id="190650.CC_3681"/>
<organism evidence="2 3">
    <name type="scientific">Caulobacter vibrioides (strain ATCC 19089 / CIP 103742 / CB 15)</name>
    <name type="common">Caulobacter crescentus</name>
    <dbReference type="NCBI Taxonomy" id="190650"/>
    <lineage>
        <taxon>Bacteria</taxon>
        <taxon>Pseudomonadati</taxon>
        <taxon>Pseudomonadota</taxon>
        <taxon>Alphaproteobacteria</taxon>
        <taxon>Caulobacterales</taxon>
        <taxon>Caulobacteraceae</taxon>
        <taxon>Caulobacter</taxon>
    </lineage>
</organism>
<feature type="domain" description="Co-chaperone DjlA N-terminal" evidence="1">
    <location>
        <begin position="38"/>
        <end position="157"/>
    </location>
</feature>
<evidence type="ECO:0000313" key="3">
    <source>
        <dbReference type="Proteomes" id="UP000001816"/>
    </source>
</evidence>
<dbReference type="CDD" id="cd07176">
    <property type="entry name" value="terB"/>
    <property type="match status" value="1"/>
</dbReference>
<dbReference type="Gene3D" id="1.10.3680.10">
    <property type="entry name" value="TerB-like"/>
    <property type="match status" value="1"/>
</dbReference>
<evidence type="ECO:0000259" key="1">
    <source>
        <dbReference type="Pfam" id="PF05099"/>
    </source>
</evidence>
<dbReference type="SMR" id="Q9A285"/>
<keyword evidence="3" id="KW-1185">Reference proteome</keyword>
<reference evidence="2 3" key="1">
    <citation type="journal article" date="2001" name="Proc. Natl. Acad. Sci. U.S.A.">
        <title>Complete genome sequence of Caulobacter crescentus.</title>
        <authorList>
            <person name="Nierman W.C."/>
            <person name="Feldblyum T.V."/>
            <person name="Laub M.T."/>
            <person name="Paulsen I.T."/>
            <person name="Nelson K.E."/>
            <person name="Eisen J.A."/>
            <person name="Heidelberg J.F."/>
            <person name="Alley M.R."/>
            <person name="Ohta N."/>
            <person name="Maddock J.R."/>
            <person name="Potocka I."/>
            <person name="Nelson W.C."/>
            <person name="Newton A."/>
            <person name="Stephens C."/>
            <person name="Phadke N.D."/>
            <person name="Ely B."/>
            <person name="DeBoy R.T."/>
            <person name="Dodson R.J."/>
            <person name="Durkin A.S."/>
            <person name="Gwinn M.L."/>
            <person name="Haft D.H."/>
            <person name="Kolonay J.F."/>
            <person name="Smit J."/>
            <person name="Craven M.B."/>
            <person name="Khouri H."/>
            <person name="Shetty J."/>
            <person name="Berry K."/>
            <person name="Utterback T."/>
            <person name="Tran K."/>
            <person name="Wolf A."/>
            <person name="Vamathevan J."/>
            <person name="Ermolaeva M."/>
            <person name="White O."/>
            <person name="Salzberg S.L."/>
            <person name="Venter J.C."/>
            <person name="Shapiro L."/>
            <person name="Fraser C.M."/>
        </authorList>
    </citation>
    <scope>NUCLEOTIDE SEQUENCE [LARGE SCALE GENOMIC DNA]</scope>
    <source>
        <strain evidence="3">ATCC 19089 / CB15</strain>
    </source>
</reference>